<dbReference type="AlphaFoldDB" id="A0A2H3DPT4"/>
<dbReference type="InParanoid" id="A0A2H3DPT4"/>
<keyword evidence="2" id="KW-1185">Reference proteome</keyword>
<dbReference type="OrthoDB" id="10353174at2759"/>
<sequence>MVSVGHCRHTDLHDGEESETLQHHGHTQWLNYYANTTRFDDHIWLLVTPVEAPSTYLRCIVCRMSKYYRSSLCSTLVRCLRGMMF</sequence>
<gene>
    <name evidence="1" type="ORF">ARMGADRAFT_312153</name>
</gene>
<protein>
    <submittedName>
        <fullName evidence="1">Uncharacterized protein</fullName>
    </submittedName>
</protein>
<reference evidence="2" key="1">
    <citation type="journal article" date="2017" name="Nat. Ecol. Evol.">
        <title>Genome expansion and lineage-specific genetic innovations in the forest pathogenic fungi Armillaria.</title>
        <authorList>
            <person name="Sipos G."/>
            <person name="Prasanna A.N."/>
            <person name="Walter M.C."/>
            <person name="O'Connor E."/>
            <person name="Balint B."/>
            <person name="Krizsan K."/>
            <person name="Kiss B."/>
            <person name="Hess J."/>
            <person name="Varga T."/>
            <person name="Slot J."/>
            <person name="Riley R."/>
            <person name="Boka B."/>
            <person name="Rigling D."/>
            <person name="Barry K."/>
            <person name="Lee J."/>
            <person name="Mihaltcheva S."/>
            <person name="LaButti K."/>
            <person name="Lipzen A."/>
            <person name="Waldron R."/>
            <person name="Moloney N.M."/>
            <person name="Sperisen C."/>
            <person name="Kredics L."/>
            <person name="Vagvoelgyi C."/>
            <person name="Patrignani A."/>
            <person name="Fitzpatrick D."/>
            <person name="Nagy I."/>
            <person name="Doyle S."/>
            <person name="Anderson J.B."/>
            <person name="Grigoriev I.V."/>
            <person name="Gueldener U."/>
            <person name="Muensterkoetter M."/>
            <person name="Nagy L.G."/>
        </authorList>
    </citation>
    <scope>NUCLEOTIDE SEQUENCE [LARGE SCALE GENOMIC DNA]</scope>
    <source>
        <strain evidence="2">Ar21-2</strain>
    </source>
</reference>
<proteinExistence type="predicted"/>
<evidence type="ECO:0000313" key="2">
    <source>
        <dbReference type="Proteomes" id="UP000217790"/>
    </source>
</evidence>
<dbReference type="OMA" id="DDHIWLL"/>
<evidence type="ECO:0000313" key="1">
    <source>
        <dbReference type="EMBL" id="PBK90273.1"/>
    </source>
</evidence>
<dbReference type="EMBL" id="KZ293666">
    <property type="protein sequence ID" value="PBK90273.1"/>
    <property type="molecule type" value="Genomic_DNA"/>
</dbReference>
<name>A0A2H3DPT4_ARMGA</name>
<dbReference type="Proteomes" id="UP000217790">
    <property type="component" value="Unassembled WGS sequence"/>
</dbReference>
<organism evidence="1 2">
    <name type="scientific">Armillaria gallica</name>
    <name type="common">Bulbous honey fungus</name>
    <name type="synonym">Armillaria bulbosa</name>
    <dbReference type="NCBI Taxonomy" id="47427"/>
    <lineage>
        <taxon>Eukaryota</taxon>
        <taxon>Fungi</taxon>
        <taxon>Dikarya</taxon>
        <taxon>Basidiomycota</taxon>
        <taxon>Agaricomycotina</taxon>
        <taxon>Agaricomycetes</taxon>
        <taxon>Agaricomycetidae</taxon>
        <taxon>Agaricales</taxon>
        <taxon>Marasmiineae</taxon>
        <taxon>Physalacriaceae</taxon>
        <taxon>Armillaria</taxon>
    </lineage>
</organism>
<accession>A0A2H3DPT4</accession>